<dbReference type="Gene3D" id="3.40.50.720">
    <property type="entry name" value="NAD(P)-binding Rossmann-like Domain"/>
    <property type="match status" value="1"/>
</dbReference>
<dbReference type="EMBL" id="BARU01048848">
    <property type="protein sequence ID" value="GAH99634.1"/>
    <property type="molecule type" value="Genomic_DNA"/>
</dbReference>
<evidence type="ECO:0008006" key="2">
    <source>
        <dbReference type="Google" id="ProtNLM"/>
    </source>
</evidence>
<organism evidence="1">
    <name type="scientific">marine sediment metagenome</name>
    <dbReference type="NCBI Taxonomy" id="412755"/>
    <lineage>
        <taxon>unclassified sequences</taxon>
        <taxon>metagenomes</taxon>
        <taxon>ecological metagenomes</taxon>
    </lineage>
</organism>
<gene>
    <name evidence="1" type="ORF">S03H2_72340</name>
</gene>
<dbReference type="SUPFAM" id="SSF51735">
    <property type="entry name" value="NAD(P)-binding Rossmann-fold domains"/>
    <property type="match status" value="1"/>
</dbReference>
<dbReference type="InterPro" id="IPR036291">
    <property type="entry name" value="NAD(P)-bd_dom_sf"/>
</dbReference>
<evidence type="ECO:0000313" key="1">
    <source>
        <dbReference type="EMBL" id="GAH99634.1"/>
    </source>
</evidence>
<comment type="caution">
    <text evidence="1">The sequence shown here is derived from an EMBL/GenBank/DDBJ whole genome shotgun (WGS) entry which is preliminary data.</text>
</comment>
<protein>
    <recommendedName>
        <fullName evidence="2">Gfo/Idh/MocA-like oxidoreductase N-terminal domain-containing protein</fullName>
    </recommendedName>
</protein>
<dbReference type="AlphaFoldDB" id="X1LB39"/>
<feature type="non-terminal residue" evidence="1">
    <location>
        <position position="62"/>
    </location>
</feature>
<accession>X1LB39</accession>
<proteinExistence type="predicted"/>
<reference evidence="1" key="1">
    <citation type="journal article" date="2014" name="Front. Microbiol.">
        <title>High frequency of phylogenetically diverse reductive dehalogenase-homologous genes in deep subseafloor sedimentary metagenomes.</title>
        <authorList>
            <person name="Kawai M."/>
            <person name="Futagami T."/>
            <person name="Toyoda A."/>
            <person name="Takaki Y."/>
            <person name="Nishi S."/>
            <person name="Hori S."/>
            <person name="Arai W."/>
            <person name="Tsubouchi T."/>
            <person name="Morono Y."/>
            <person name="Uchiyama I."/>
            <person name="Ito T."/>
            <person name="Fujiyama A."/>
            <person name="Inagaki F."/>
            <person name="Takami H."/>
        </authorList>
    </citation>
    <scope>NUCLEOTIDE SEQUENCE</scope>
    <source>
        <strain evidence="1">Expedition CK06-06</strain>
    </source>
</reference>
<name>X1LB39_9ZZZZ</name>
<sequence>CDVDLKHRERAKQLVDQAYKNSECRTYTDYREFLEKGKPDAVSIALPDHWHAIISVAVANKG</sequence>
<feature type="non-terminal residue" evidence="1">
    <location>
        <position position="1"/>
    </location>
</feature>